<dbReference type="SUPFAM" id="SSF48371">
    <property type="entry name" value="ARM repeat"/>
    <property type="match status" value="1"/>
</dbReference>
<dbReference type="InterPro" id="IPR000331">
    <property type="entry name" value="Rap/Ran_GAP_dom"/>
</dbReference>
<dbReference type="GO" id="GO:0051056">
    <property type="term" value="P:regulation of small GTPase mediated signal transduction"/>
    <property type="evidence" value="ECO:0007669"/>
    <property type="project" value="InterPro"/>
</dbReference>
<dbReference type="CTD" id="7249"/>
<keyword evidence="13" id="KW-1185">Reference proteome</keyword>
<feature type="region of interest" description="Disordered" evidence="11">
    <location>
        <begin position="1"/>
        <end position="32"/>
    </location>
</feature>
<dbReference type="Pfam" id="PF11864">
    <property type="entry name" value="DUF3384"/>
    <property type="match status" value="1"/>
</dbReference>
<evidence type="ECO:0000256" key="7">
    <source>
        <dbReference type="ARBA" id="ARBA00023228"/>
    </source>
</evidence>
<feature type="region of interest" description="Disordered" evidence="11">
    <location>
        <begin position="1025"/>
        <end position="1071"/>
    </location>
</feature>
<dbReference type="Gene3D" id="3.40.50.11210">
    <property type="entry name" value="Rap/Ran-GAP"/>
    <property type="match status" value="1"/>
</dbReference>
<dbReference type="GO" id="GO:0051898">
    <property type="term" value="P:negative regulation of phosphatidylinositol 3-kinase/protein kinase B signal transduction"/>
    <property type="evidence" value="ECO:0007669"/>
    <property type="project" value="TreeGrafter"/>
</dbReference>
<evidence type="ECO:0000256" key="1">
    <source>
        <dbReference type="ARBA" id="ARBA00004514"/>
    </source>
</evidence>
<keyword evidence="3" id="KW-0963">Cytoplasm</keyword>
<keyword evidence="6" id="KW-0472">Membrane</keyword>
<evidence type="ECO:0000256" key="2">
    <source>
        <dbReference type="ARBA" id="ARBA00022468"/>
    </source>
</evidence>
<comment type="subcellular location">
    <subcellularLocation>
        <location evidence="1">Cytoplasm</location>
        <location evidence="1">Cytosol</location>
    </subcellularLocation>
    <subcellularLocation>
        <location evidence="8">Lysosome membrane</location>
        <topology evidence="8">Peripheral membrane protein</topology>
    </subcellularLocation>
</comment>
<dbReference type="Proteomes" id="UP000504612">
    <property type="component" value="Unplaced"/>
</dbReference>
<dbReference type="GO" id="GO:0005634">
    <property type="term" value="C:nucleus"/>
    <property type="evidence" value="ECO:0007669"/>
    <property type="project" value="InterPro"/>
</dbReference>
<dbReference type="FunFam" id="3.40.50.11210:FF:000004">
    <property type="entry name" value="Tuberin isoform X3"/>
    <property type="match status" value="1"/>
</dbReference>
<proteinExistence type="predicted"/>
<dbReference type="InterPro" id="IPR003913">
    <property type="entry name" value="Tuberin"/>
</dbReference>
<feature type="compositionally biased region" description="Polar residues" evidence="11">
    <location>
        <begin position="1033"/>
        <end position="1048"/>
    </location>
</feature>
<dbReference type="SUPFAM" id="SSF111347">
    <property type="entry name" value="Rap/Ran-GAP"/>
    <property type="match status" value="1"/>
</dbReference>
<keyword evidence="4" id="KW-0597">Phosphoprotein</keyword>
<evidence type="ECO:0000256" key="11">
    <source>
        <dbReference type="SAM" id="MobiDB-lite"/>
    </source>
</evidence>
<name>A0A6J1V803_9SAUR</name>
<dbReference type="InterPro" id="IPR016024">
    <property type="entry name" value="ARM-type_fold"/>
</dbReference>
<feature type="compositionally biased region" description="Polar residues" evidence="11">
    <location>
        <begin position="1172"/>
        <end position="1184"/>
    </location>
</feature>
<accession>A0A6J1V803</accession>
<evidence type="ECO:0000313" key="13">
    <source>
        <dbReference type="Proteomes" id="UP000504612"/>
    </source>
</evidence>
<feature type="region of interest" description="Disordered" evidence="11">
    <location>
        <begin position="1167"/>
        <end position="1237"/>
    </location>
</feature>
<protein>
    <recommendedName>
        <fullName evidence="10">Tuberin</fullName>
    </recommendedName>
</protein>
<evidence type="ECO:0000256" key="3">
    <source>
        <dbReference type="ARBA" id="ARBA00022490"/>
    </source>
</evidence>
<dbReference type="PROSITE" id="PS50085">
    <property type="entry name" value="RAPGAP"/>
    <property type="match status" value="1"/>
</dbReference>
<dbReference type="RefSeq" id="XP_026539401.1">
    <property type="nucleotide sequence ID" value="XM_026683616.1"/>
</dbReference>
<feature type="region of interest" description="Disordered" evidence="11">
    <location>
        <begin position="859"/>
        <end position="914"/>
    </location>
</feature>
<dbReference type="InterPro" id="IPR024584">
    <property type="entry name" value="Tuberin_N"/>
</dbReference>
<dbReference type="GO" id="GO:0033596">
    <property type="term" value="C:TSC1-TSC2 complex"/>
    <property type="evidence" value="ECO:0007669"/>
    <property type="project" value="InterPro"/>
</dbReference>
<feature type="compositionally biased region" description="Pro residues" evidence="11">
    <location>
        <begin position="937"/>
        <end position="946"/>
    </location>
</feature>
<feature type="compositionally biased region" description="Basic and acidic residues" evidence="11">
    <location>
        <begin position="1"/>
        <end position="16"/>
    </location>
</feature>
<feature type="region of interest" description="Disordered" evidence="11">
    <location>
        <begin position="927"/>
        <end position="948"/>
    </location>
</feature>
<evidence type="ECO:0000259" key="12">
    <source>
        <dbReference type="PROSITE" id="PS50085"/>
    </source>
</evidence>
<feature type="compositionally biased region" description="Low complexity" evidence="11">
    <location>
        <begin position="1204"/>
        <end position="1215"/>
    </location>
</feature>
<dbReference type="GO" id="GO:0032007">
    <property type="term" value="P:negative regulation of TOR signaling"/>
    <property type="evidence" value="ECO:0007669"/>
    <property type="project" value="InterPro"/>
</dbReference>
<dbReference type="GO" id="GO:0051726">
    <property type="term" value="P:regulation of cell cycle"/>
    <property type="evidence" value="ECO:0007669"/>
    <property type="project" value="TreeGrafter"/>
</dbReference>
<dbReference type="GeneID" id="113422575"/>
<dbReference type="GO" id="GO:0046627">
    <property type="term" value="P:negative regulation of insulin receptor signaling pathway"/>
    <property type="evidence" value="ECO:0007669"/>
    <property type="project" value="TreeGrafter"/>
</dbReference>
<dbReference type="PANTHER" id="PTHR10063">
    <property type="entry name" value="TUBERIN"/>
    <property type="match status" value="1"/>
</dbReference>
<evidence type="ECO:0000256" key="5">
    <source>
        <dbReference type="ARBA" id="ARBA00022843"/>
    </source>
</evidence>
<feature type="compositionally biased region" description="Polar residues" evidence="11">
    <location>
        <begin position="874"/>
        <end position="885"/>
    </location>
</feature>
<evidence type="ECO:0000256" key="10">
    <source>
        <dbReference type="ARBA" id="ARBA00070662"/>
    </source>
</evidence>
<dbReference type="Pfam" id="PF02145">
    <property type="entry name" value="Rap_GAP"/>
    <property type="match status" value="1"/>
</dbReference>
<dbReference type="GO" id="GO:0005096">
    <property type="term" value="F:GTPase activator activity"/>
    <property type="evidence" value="ECO:0007669"/>
    <property type="project" value="UniProtKB-KW"/>
</dbReference>
<dbReference type="PANTHER" id="PTHR10063:SF0">
    <property type="entry name" value="TUBERIN"/>
    <property type="match status" value="1"/>
</dbReference>
<feature type="region of interest" description="Disordered" evidence="11">
    <location>
        <begin position="1534"/>
        <end position="1554"/>
    </location>
</feature>
<dbReference type="GO" id="GO:0016241">
    <property type="term" value="P:regulation of macroautophagy"/>
    <property type="evidence" value="ECO:0007669"/>
    <property type="project" value="UniProtKB-ARBA"/>
</dbReference>
<dbReference type="InterPro" id="IPR035974">
    <property type="entry name" value="Rap/Ran-GAP_sf"/>
</dbReference>
<keyword evidence="2" id="KW-0343">GTPase activation</keyword>
<dbReference type="InterPro" id="IPR027107">
    <property type="entry name" value="Tuberin/Ral-act_asu"/>
</dbReference>
<evidence type="ECO:0000313" key="14">
    <source>
        <dbReference type="RefSeq" id="XP_026539401.1"/>
    </source>
</evidence>
<evidence type="ECO:0000256" key="9">
    <source>
        <dbReference type="ARBA" id="ARBA00054764"/>
    </source>
</evidence>
<evidence type="ECO:0000256" key="8">
    <source>
        <dbReference type="ARBA" id="ARBA00023765"/>
    </source>
</evidence>
<evidence type="ECO:0000256" key="4">
    <source>
        <dbReference type="ARBA" id="ARBA00022553"/>
    </source>
</evidence>
<sequence length="1569" mass="174532">MAKPPSKDPGLKEKFKSLLGLSSRPNSKSSEGKQTEFIITAEILKELSIECGLNNRIKTIGQICEVAKTKKFEEHAVEAIWKAVADMLQPDRPPEARHAVLHLLQAIILGQGERLGILRAHFFRVIKDYPSNEDLHERLEVFKALTDNGKHITYLEEELAEFVLQWMKVGLTSEFLLVLINLVKFNSCYLEDYIAGMVYMICALCIQTSSAVDIKVSLQVLDAVVCYNCLPSEILPMFIITLCWTINVKELCEPCWKLMRNLLGTHLGHSAIYNMCRIMEDRAYVADAVLLRGAVFFVGMALWGAHRLQSLKNSPTSVLPSFLKAMSAPNAIVSYEIVLSVTRLIKKYGKDLQAVTWDVLLDIMQRLVEQLQSLESQELKSIVHDLLTTVEELCDQNDFHGSKERYFELVERCADRRPESSVLNLITYRAQSIHPAKDGWIQNLQALMDRFFRNESRSAVRIKVLHVLSFVLSVNRQLYEETDWKVLKQVLNKLPKSLQYKVLYLTSPCSIDQLSSALCSMLTDKKMTERLRDASEGLSRNDLHQAVVPVLTALISYHSYLDKSKQREMVYCLEHGLIFRCASQCVVTLSICSVEMPDIIIKALPILIVKLTHISATANMAIPLLEFLSTLARLPHLYRNFAAEQYASVFAISLPYTNPSKFNQYIVCLAHHVIAMWFIKCRLPFRKDFVPFITKGLRSNILLSFDDTPEKDSFRARSTSLNERPKNSFKVAKNARPNLNQSPPVRALKDPSAVDAFRSRSISVSDHAAHSRIQTSITSSSLGSADENSMAQADDNLKTLHLELTETCLDMMARYVFSNFTAVPKRSPVGEFLLAGGRTKTWLVGNKLVTITTSVGTGTRSLLGLDHGERHNGAESSSDHSLQVRQSKEAPAKLESQAGPQVVRTRSRVRSMSGGHALRVGALDSSASHFSTSTGPQVPPSSPAPAPQTEKANLAAYVPLLTQGWAEISVRRPTGNTSWLMSLENPLSPFSSDINNMPLQELSNALMAAERFKEHRETALYKSLSVPSSSLSTGTAKPSLLQRSNTESAVVPEEGSPPDEDGKGVEFQPGPQEIEDFEPMCLGQGLGEETLGRGAYCRSLSVSSHEEKAPQAEELAAIGIPIERARNLEESRAFEALSFQPSQTLSKSSSSPELQTLQEALKDPGGEELAQKLSSEGKSKSQSGHLEAEAAGEEDQGPGGVRLAAAAPASSPHSPTGHRPRGYTISDSAPSRRGKRMERDLFKGRPAAASNAGKVPGINPSFVFLQLYHSPFFGDESNKPLLLPNETFENSIQLLDQIPPYDTHKIAVLYVGEGQSSNEPAILSNEHGSYRYTEFLTGLGKLIELKDCQPDKVYLGGLDVCGEDGQFTYCWHDDIMQAIFHIATLMPTKDLDKNCCDKKRHLGNDFVSIIYNDSGEDFKLGTIKGQFNFVHVIIKPLDYDCNLLTLQCRKDMEGLIDTSVVKIVSDKNLSFVARQMALHANMASLVHHSRSNPTDTYPSKWIARLRHIKRLRHRIREETQFQEAGFPSVHPPPVPAKASARVPQDPAPTYETGQRKRLISSVDDFTEFV</sequence>
<feature type="region of interest" description="Disordered" evidence="11">
    <location>
        <begin position="710"/>
        <end position="747"/>
    </location>
</feature>
<dbReference type="PRINTS" id="PR01431">
    <property type="entry name" value="TUBERIN"/>
</dbReference>
<comment type="function">
    <text evidence="9">Catalytic component of the TSC-TBC complex, a multiprotein complex that acts as a negative regulator of the canonical mTORC1 complex, an evolutionarily conserved central nutrient sensor that stimulates anabolic reactions and macromolecule biosynthesis to promote cellular biomass generation and growth. Within the TSC-TBC complex, TSC2 acts as a GTPase-activating protein (GAP) for the small GTPase RHEB, a direct activator of the protein kinase activity of mTORC1. In absence of nutrients, the TSC-TBC complex inhibits mTORC1, thereby preventing phosphorylation of ribosomal protein S6 kinase (RPS6KB1 and RPS6KB2) and EIF4EBP1 (4E-BP1) by the mTORC1 signaling. The TSC-TBC complex is inactivated in response to nutrients, relieving inhibition of mTORC1. Involved in microtubule-mediated protein transport via its ability to regulate mTORC1 signaling. Also stimulates the intrinsic GTPase activity of the Ras-related proteins RAP1A and RAB5.</text>
</comment>
<dbReference type="KEGG" id="nss:113422575"/>
<keyword evidence="7" id="KW-0458">Lysosome</keyword>
<feature type="domain" description="Rap-GAP" evidence="12">
    <location>
        <begin position="1292"/>
        <end position="1519"/>
    </location>
</feature>
<gene>
    <name evidence="14" type="primary">TSC2</name>
</gene>
<keyword evidence="5" id="KW-0832">Ubl conjugation</keyword>
<reference evidence="14" key="1">
    <citation type="submission" date="2025-08" db="UniProtKB">
        <authorList>
            <consortium name="RefSeq"/>
        </authorList>
    </citation>
    <scope>IDENTIFICATION</scope>
</reference>
<organism evidence="13 14">
    <name type="scientific">Notechis scutatus</name>
    <name type="common">mainland tiger snake</name>
    <dbReference type="NCBI Taxonomy" id="8663"/>
    <lineage>
        <taxon>Eukaryota</taxon>
        <taxon>Metazoa</taxon>
        <taxon>Chordata</taxon>
        <taxon>Craniata</taxon>
        <taxon>Vertebrata</taxon>
        <taxon>Euteleostomi</taxon>
        <taxon>Lepidosauria</taxon>
        <taxon>Squamata</taxon>
        <taxon>Bifurcata</taxon>
        <taxon>Unidentata</taxon>
        <taxon>Episquamata</taxon>
        <taxon>Toxicofera</taxon>
        <taxon>Serpentes</taxon>
        <taxon>Colubroidea</taxon>
        <taxon>Elapidae</taxon>
        <taxon>Hydrophiinae</taxon>
        <taxon>Notechis</taxon>
    </lineage>
</organism>
<dbReference type="GO" id="GO:0045202">
    <property type="term" value="C:synapse"/>
    <property type="evidence" value="ECO:0007669"/>
    <property type="project" value="UniProtKB-ARBA"/>
</dbReference>
<dbReference type="GO" id="GO:0005765">
    <property type="term" value="C:lysosomal membrane"/>
    <property type="evidence" value="ECO:0007669"/>
    <property type="project" value="UniProtKB-SubCell"/>
</dbReference>
<evidence type="ECO:0000256" key="6">
    <source>
        <dbReference type="ARBA" id="ARBA00023136"/>
    </source>
</evidence>
<dbReference type="GO" id="GO:0030178">
    <property type="term" value="P:negative regulation of Wnt signaling pathway"/>
    <property type="evidence" value="ECO:0007669"/>
    <property type="project" value="TreeGrafter"/>
</dbReference>